<dbReference type="AlphaFoldDB" id="A0A1Y1RT10"/>
<evidence type="ECO:0000313" key="1">
    <source>
        <dbReference type="EMBL" id="ORC30243.1"/>
    </source>
</evidence>
<dbReference type="OrthoDB" id="9769023at2"/>
<organism evidence="1 2">
    <name type="scientific">Marispirochaeta aestuarii</name>
    <dbReference type="NCBI Taxonomy" id="1963862"/>
    <lineage>
        <taxon>Bacteria</taxon>
        <taxon>Pseudomonadati</taxon>
        <taxon>Spirochaetota</taxon>
        <taxon>Spirochaetia</taxon>
        <taxon>Spirochaetales</taxon>
        <taxon>Spirochaetaceae</taxon>
        <taxon>Marispirochaeta</taxon>
    </lineage>
</organism>
<reference evidence="1 2" key="1">
    <citation type="submission" date="2017-03" db="EMBL/GenBank/DDBJ databases">
        <title>Draft Genome sequence of Marispirochaeta sp. strain JC444.</title>
        <authorList>
            <person name="Shivani Y."/>
            <person name="Subhash Y."/>
            <person name="Sasikala C."/>
            <person name="Ramana C."/>
        </authorList>
    </citation>
    <scope>NUCLEOTIDE SEQUENCE [LARGE SCALE GENOMIC DNA]</scope>
    <source>
        <strain evidence="1 2">JC444</strain>
    </source>
</reference>
<sequence length="467" mass="52072">MVDAGRSRKARNRAFLLVVVLVFISCTTRNEPFAEIDNAVNQGNYAQAAQAMSGDERSTYYRDKDKVLYYLDVGMLYHYAGDYELSTQHLNEAEILIEQYFTKSISQAAGSLLLNDNIMDYAGEDYEDIYLNVFKSLNFLSRGDFDAGFVEVRKVNTKLNLLEDKYSDLAAGYNSADDAEVELKAGENRFYNSALARYVSLLMYRGEGDYDGARIDYNKIVEAFLLQPDIYEFEPPVDESTLRPPDGARLSVLAFAGRSPVKKAKTLTIATGPNTVSILTMDEDDAGQLIPTGYNSFFWPGIDGGYRFKFQLPYIEPQGSAVDTIRLVVDAQPLGQLKMIENMERVAEATFQVKYPIIFMKTVTRTIVKGILAQMGKQQLQEQGGLALGLLGSIVADIAVEASEQADLRTARYFPAHAYMGEFDIPEGEHFVELEYYSGGTLLQVDELGMMNLTKGGLNLATSYSNK</sequence>
<proteinExistence type="predicted"/>
<name>A0A1Y1RT10_9SPIO</name>
<dbReference type="RefSeq" id="WP_083053007.1">
    <property type="nucleotide sequence ID" value="NZ_MWQY01000035.1"/>
</dbReference>
<dbReference type="Proteomes" id="UP000192343">
    <property type="component" value="Unassembled WGS sequence"/>
</dbReference>
<protein>
    <submittedName>
        <fullName evidence="1">Uncharacterized protein</fullName>
    </submittedName>
</protein>
<evidence type="ECO:0000313" key="2">
    <source>
        <dbReference type="Proteomes" id="UP000192343"/>
    </source>
</evidence>
<comment type="caution">
    <text evidence="1">The sequence shown here is derived from an EMBL/GenBank/DDBJ whole genome shotgun (WGS) entry which is preliminary data.</text>
</comment>
<keyword evidence="2" id="KW-1185">Reference proteome</keyword>
<dbReference type="EMBL" id="MWQY01000035">
    <property type="protein sequence ID" value="ORC30243.1"/>
    <property type="molecule type" value="Genomic_DNA"/>
</dbReference>
<accession>A0A1Y1RT10</accession>
<gene>
    <name evidence="1" type="ORF">B4O97_18505</name>
</gene>
<dbReference type="STRING" id="1963862.B4O97_18505"/>
<dbReference type="PROSITE" id="PS51257">
    <property type="entry name" value="PROKAR_LIPOPROTEIN"/>
    <property type="match status" value="1"/>
</dbReference>